<keyword evidence="3" id="KW-1185">Reference proteome</keyword>
<sequence>MSSIYDSGKSALDELIEWAEANAVGDKRNEATTRLHLIDKLLIDVLRWPRASIRAEEKAGTGWIDYALGSPATQLIVEAKREGVHFDLPAGVGTGVHKIENLILGDKGKSLREALTQVAEYAARNGVAPAGVTNGHQLVLFIAARMDGVPPLKGRALVFPSLADMRTDFRLLWDNASASGVDSKTLHSTVSLLEAPPPEPLSMHLVNYPGSKRRNSLQSGLDILGELFLEDVTRLEELRKDFLRECYASSGALSQYAEVSKQILRTRYALLNEEDGPDVSPIEGRKGLNQNLTQDMLAAAAARRPIVLLGDVGVGKTTFIQRLVHVDAEELFDKAISLYIDFGSSTTLTRIDSHVVEESIRQLRENYDADIEDASFVEAVHHGALNRFERGVVGRLKEIDPMAYEKEKINLLRRAVEDRAGHLKASLEHLRSNWRRQLVIFLDNIDQRSSEDQEQVFLIANELAQTWPATVFVTLRPETFYRSSRSGTLSGYQARVFTIAPPRADVMLQRRVDFALGQLRATGRLGSFPANVTVDSDSLEAFLEILAENFRSNDSLLSLIDNLAGGNMRLALRFVTGFIGSGHIDTAKMIRIFHESGRYAIPLHEFLRALLFGDGVYYDPQSSPIANLFRISQPDGREHFLMPLILSQAQILGERVGDEGYVSAESLYEFTQNLGFDVEQVANALDYAVEKRLLDTAPRHSGEAPRLHYRITTVGAYTTRVLLAYFAYVDAMLVDTPIVDEQYRKLIKDDHTLPERVTRSEYFRIYLDRQWSKVKDSGLPWRWSETSEKLSADIRRVGRKADPQAWNY</sequence>
<dbReference type="Proteomes" id="UP001501721">
    <property type="component" value="Unassembled WGS sequence"/>
</dbReference>
<name>A0ABP5ZYZ2_9ACTN</name>
<organism evidence="2 3">
    <name type="scientific">Streptomyces graminearus</name>
    <dbReference type="NCBI Taxonomy" id="284030"/>
    <lineage>
        <taxon>Bacteria</taxon>
        <taxon>Bacillati</taxon>
        <taxon>Actinomycetota</taxon>
        <taxon>Actinomycetes</taxon>
        <taxon>Kitasatosporales</taxon>
        <taxon>Streptomycetaceae</taxon>
        <taxon>Streptomyces</taxon>
    </lineage>
</organism>
<evidence type="ECO:0000313" key="3">
    <source>
        <dbReference type="Proteomes" id="UP001501721"/>
    </source>
</evidence>
<dbReference type="InterPro" id="IPR008144">
    <property type="entry name" value="Guanylate_kin-like_dom"/>
</dbReference>
<protein>
    <recommendedName>
        <fullName evidence="1">Guanylate kinase-like domain-containing protein</fullName>
    </recommendedName>
</protein>
<gene>
    <name evidence="2" type="ORF">GCM10010422_68210</name>
</gene>
<reference evidence="3" key="1">
    <citation type="journal article" date="2019" name="Int. J. Syst. Evol. Microbiol.">
        <title>The Global Catalogue of Microorganisms (GCM) 10K type strain sequencing project: providing services to taxonomists for standard genome sequencing and annotation.</title>
        <authorList>
            <consortium name="The Broad Institute Genomics Platform"/>
            <consortium name="The Broad Institute Genome Sequencing Center for Infectious Disease"/>
            <person name="Wu L."/>
            <person name="Ma J."/>
        </authorList>
    </citation>
    <scope>NUCLEOTIDE SEQUENCE [LARGE SCALE GENOMIC DNA]</scope>
    <source>
        <strain evidence="3">JCM 6923</strain>
    </source>
</reference>
<dbReference type="PROSITE" id="PS50052">
    <property type="entry name" value="GUANYLATE_KINASE_2"/>
    <property type="match status" value="1"/>
</dbReference>
<evidence type="ECO:0000259" key="1">
    <source>
        <dbReference type="PROSITE" id="PS50052"/>
    </source>
</evidence>
<evidence type="ECO:0000313" key="2">
    <source>
        <dbReference type="EMBL" id="GAA2507432.1"/>
    </source>
</evidence>
<accession>A0ABP5ZYZ2</accession>
<dbReference type="SUPFAM" id="SSF52540">
    <property type="entry name" value="P-loop containing nucleoside triphosphate hydrolases"/>
    <property type="match status" value="1"/>
</dbReference>
<feature type="domain" description="Guanylate kinase-like" evidence="1">
    <location>
        <begin position="303"/>
        <end position="551"/>
    </location>
</feature>
<dbReference type="EMBL" id="BAAATL010000039">
    <property type="protein sequence ID" value="GAA2507432.1"/>
    <property type="molecule type" value="Genomic_DNA"/>
</dbReference>
<proteinExistence type="predicted"/>
<dbReference type="InterPro" id="IPR027417">
    <property type="entry name" value="P-loop_NTPase"/>
</dbReference>
<comment type="caution">
    <text evidence="2">The sequence shown here is derived from an EMBL/GenBank/DDBJ whole genome shotgun (WGS) entry which is preliminary data.</text>
</comment>
<dbReference type="Gene3D" id="3.40.50.300">
    <property type="entry name" value="P-loop containing nucleotide triphosphate hydrolases"/>
    <property type="match status" value="1"/>
</dbReference>